<feature type="compositionally biased region" description="Basic and acidic residues" evidence="1">
    <location>
        <begin position="187"/>
        <end position="204"/>
    </location>
</feature>
<evidence type="ECO:0000313" key="4">
    <source>
        <dbReference type="Proteomes" id="UP000014139"/>
    </source>
</evidence>
<evidence type="ECO:0000313" key="3">
    <source>
        <dbReference type="EMBL" id="EOD66173.1"/>
    </source>
</evidence>
<keyword evidence="4" id="KW-1185">Reference proteome</keyword>
<dbReference type="InterPro" id="IPR045351">
    <property type="entry name" value="DUF6531"/>
</dbReference>
<organism evidence="3 4">
    <name type="scientific">Amycolatopsis vancoresmycina DSM 44592</name>
    <dbReference type="NCBI Taxonomy" id="1292037"/>
    <lineage>
        <taxon>Bacteria</taxon>
        <taxon>Bacillati</taxon>
        <taxon>Actinomycetota</taxon>
        <taxon>Actinomycetes</taxon>
        <taxon>Pseudonocardiales</taxon>
        <taxon>Pseudonocardiaceae</taxon>
        <taxon>Amycolatopsis</taxon>
    </lineage>
</organism>
<dbReference type="Pfam" id="PF20148">
    <property type="entry name" value="DUF6531"/>
    <property type="match status" value="1"/>
</dbReference>
<sequence>TLLETAQKGCEGASSGVKTAGEVVAAVRALVRDIIAELVGHLISWALQVLFTLGIGLTWVVPQVVGAVAKTASKIADLVKRLVTALKALVPLLKRAGDLFADAAKALKNIKPGKAAPPPKHADIKSGPKNGDSTTASGAKGDPPPKTDAPPKTDPPPKSDPPADTPPPPKNDAPPGGTPKGGAGGGKPKEDGPRDRAVPDDKKVCVSDPVDVATGEVVLAQIDLTLPGDAGDLVLSRTHLSAYRAGRWFGRSWASTLDQRLEVGRAQVRFFAEDGMVLGYPLPDGDEPVLPIEGPRHPLRRTAAGYRLSAGARDLEFAGEGRVLPLTAIEQNGSRTTIDHTESGVPRLLRRDDGTEIAVEAGAGRITALGVPGGAPVVRYGYNRLGQLTQIAGFSGRPVNLDYDVDDRIVGWQDRTGTWYRYVYDAEGRCVRSVGSAPGATSTARSPTTPDAGPPGTPTRSATPGPTG</sequence>
<dbReference type="PATRIC" id="fig|1292037.4.peg.4343"/>
<comment type="caution">
    <text evidence="3">The sequence shown here is derived from an EMBL/GenBank/DDBJ whole genome shotgun (WGS) entry which is preliminary data.</text>
</comment>
<name>R1G3U7_9PSEU</name>
<dbReference type="RefSeq" id="WP_003092348.1">
    <property type="nucleotide sequence ID" value="NZ_AOUO01000331.1"/>
</dbReference>
<dbReference type="Gene3D" id="2.180.10.10">
    <property type="entry name" value="RHS repeat-associated core"/>
    <property type="match status" value="1"/>
</dbReference>
<feature type="region of interest" description="Disordered" evidence="1">
    <location>
        <begin position="110"/>
        <end position="204"/>
    </location>
</feature>
<proteinExistence type="predicted"/>
<reference evidence="3 4" key="1">
    <citation type="submission" date="2013-02" db="EMBL/GenBank/DDBJ databases">
        <title>Draft genome sequence of Amycolatopsis vancoresmycina strain DSM 44592T.</title>
        <authorList>
            <person name="Kumar S."/>
            <person name="Kaur N."/>
            <person name="Kaur C."/>
            <person name="Raghava G.P.S."/>
            <person name="Mayilraj S."/>
        </authorList>
    </citation>
    <scope>NUCLEOTIDE SEQUENCE [LARGE SCALE GENOMIC DNA]</scope>
    <source>
        <strain evidence="3 4">DSM 44592</strain>
    </source>
</reference>
<feature type="region of interest" description="Disordered" evidence="1">
    <location>
        <begin position="434"/>
        <end position="468"/>
    </location>
</feature>
<dbReference type="Proteomes" id="UP000014139">
    <property type="component" value="Unassembled WGS sequence"/>
</dbReference>
<evidence type="ECO:0000256" key="1">
    <source>
        <dbReference type="SAM" id="MobiDB-lite"/>
    </source>
</evidence>
<accession>R1G3U7</accession>
<protein>
    <submittedName>
        <fullName evidence="3">RHS repeat-containing protein</fullName>
    </submittedName>
</protein>
<feature type="compositionally biased region" description="Basic and acidic residues" evidence="1">
    <location>
        <begin position="143"/>
        <end position="157"/>
    </location>
</feature>
<feature type="domain" description="DUF6531" evidence="2">
    <location>
        <begin position="208"/>
        <end position="279"/>
    </location>
</feature>
<evidence type="ECO:0000259" key="2">
    <source>
        <dbReference type="Pfam" id="PF20148"/>
    </source>
</evidence>
<feature type="compositionally biased region" description="Pro residues" evidence="1">
    <location>
        <begin position="158"/>
        <end position="172"/>
    </location>
</feature>
<gene>
    <name evidence="3" type="ORF">H480_22897</name>
</gene>
<feature type="non-terminal residue" evidence="3">
    <location>
        <position position="1"/>
    </location>
</feature>
<dbReference type="AlphaFoldDB" id="R1G3U7"/>
<dbReference type="EMBL" id="AOUO01000331">
    <property type="protein sequence ID" value="EOD66173.1"/>
    <property type="molecule type" value="Genomic_DNA"/>
</dbReference>